<gene>
    <name evidence="3" type="ORF">WCD74_04980</name>
</gene>
<dbReference type="Proteomes" id="UP001385809">
    <property type="component" value="Unassembled WGS sequence"/>
</dbReference>
<dbReference type="Pfam" id="PF07859">
    <property type="entry name" value="Abhydrolase_3"/>
    <property type="match status" value="1"/>
</dbReference>
<dbReference type="RefSeq" id="WP_337693732.1">
    <property type="nucleotide sequence ID" value="NZ_JBBEGN010000002.1"/>
</dbReference>
<reference evidence="3 4" key="1">
    <citation type="submission" date="2024-03" db="EMBL/GenBank/DDBJ databases">
        <title>Actinomycetospora sp. OC33-EN08, a novel actinomycete isolated from wild orchid (Aerides multiflora).</title>
        <authorList>
            <person name="Suriyachadkun C."/>
        </authorList>
    </citation>
    <scope>NUCLEOTIDE SEQUENCE [LARGE SCALE GENOMIC DNA]</scope>
    <source>
        <strain evidence="3 4">OC33-EN08</strain>
    </source>
</reference>
<feature type="domain" description="Alpha/beta hydrolase fold-3" evidence="2">
    <location>
        <begin position="88"/>
        <end position="297"/>
    </location>
</feature>
<evidence type="ECO:0000256" key="1">
    <source>
        <dbReference type="ARBA" id="ARBA00022801"/>
    </source>
</evidence>
<evidence type="ECO:0000313" key="4">
    <source>
        <dbReference type="Proteomes" id="UP001385809"/>
    </source>
</evidence>
<accession>A0ABU8MIH2</accession>
<sequence length="325" mass="34436">MRLPLRTRVLGTLRSALSGSVADLPPADVPAARERSGRIQAGPAGRAVVGRHDRRVVTEDASLELPDATLPVRVYRPPHLAAVPAPVVVNFHGGGFVQGDLDQSDWYCGQVALLAGVVVVSVDYRLAPEHPFPGPADDCYGAVAALVADPGRWGIDPARVAVTGDSAGGNLATVVCLMARDARRRGEDAPTIGAQCLVYPGVEMVDVLPSERAIPTAPILHASDIRGFHRLYLGGADGTDPYASPLRADLTGLPPALVQTAEHDPLRDHGIRYADALRAAGVTVRHTDYQGACHGYISLPRLLPTTAHQAAWEVAEWVRRCLNAA</sequence>
<dbReference type="Gene3D" id="3.40.50.1820">
    <property type="entry name" value="alpha/beta hydrolase"/>
    <property type="match status" value="1"/>
</dbReference>
<dbReference type="InterPro" id="IPR029058">
    <property type="entry name" value="AB_hydrolase_fold"/>
</dbReference>
<dbReference type="GO" id="GO:0016787">
    <property type="term" value="F:hydrolase activity"/>
    <property type="evidence" value="ECO:0007669"/>
    <property type="project" value="UniProtKB-KW"/>
</dbReference>
<dbReference type="SUPFAM" id="SSF53474">
    <property type="entry name" value="alpha/beta-Hydrolases"/>
    <property type="match status" value="1"/>
</dbReference>
<dbReference type="InterPro" id="IPR013094">
    <property type="entry name" value="AB_hydrolase_3"/>
</dbReference>
<evidence type="ECO:0000259" key="2">
    <source>
        <dbReference type="Pfam" id="PF07859"/>
    </source>
</evidence>
<dbReference type="PANTHER" id="PTHR48081">
    <property type="entry name" value="AB HYDROLASE SUPERFAMILY PROTEIN C4A8.06C"/>
    <property type="match status" value="1"/>
</dbReference>
<evidence type="ECO:0000313" key="3">
    <source>
        <dbReference type="EMBL" id="MEJ2867107.1"/>
    </source>
</evidence>
<proteinExistence type="predicted"/>
<dbReference type="PANTHER" id="PTHR48081:SF8">
    <property type="entry name" value="ALPHA_BETA HYDROLASE FOLD-3 DOMAIN-CONTAINING PROTEIN-RELATED"/>
    <property type="match status" value="1"/>
</dbReference>
<keyword evidence="4" id="KW-1185">Reference proteome</keyword>
<dbReference type="EMBL" id="JBBEGN010000002">
    <property type="protein sequence ID" value="MEJ2867107.1"/>
    <property type="molecule type" value="Genomic_DNA"/>
</dbReference>
<dbReference type="InterPro" id="IPR050300">
    <property type="entry name" value="GDXG_lipolytic_enzyme"/>
</dbReference>
<keyword evidence="1 3" id="KW-0378">Hydrolase</keyword>
<comment type="caution">
    <text evidence="3">The sequence shown here is derived from an EMBL/GenBank/DDBJ whole genome shotgun (WGS) entry which is preliminary data.</text>
</comment>
<organism evidence="3 4">
    <name type="scientific">Actinomycetospora aurantiaca</name>
    <dbReference type="NCBI Taxonomy" id="3129233"/>
    <lineage>
        <taxon>Bacteria</taxon>
        <taxon>Bacillati</taxon>
        <taxon>Actinomycetota</taxon>
        <taxon>Actinomycetes</taxon>
        <taxon>Pseudonocardiales</taxon>
        <taxon>Pseudonocardiaceae</taxon>
        <taxon>Actinomycetospora</taxon>
    </lineage>
</organism>
<protein>
    <submittedName>
        <fullName evidence="3">Alpha/beta hydrolase</fullName>
    </submittedName>
</protein>
<name>A0ABU8MIH2_9PSEU</name>